<dbReference type="InterPro" id="IPR044611">
    <property type="entry name" value="E3A/B/C-like"/>
</dbReference>
<feature type="region of interest" description="Disordered" evidence="6">
    <location>
        <begin position="418"/>
        <end position="439"/>
    </location>
</feature>
<evidence type="ECO:0000256" key="4">
    <source>
        <dbReference type="ARBA" id="ARBA00022786"/>
    </source>
</evidence>
<dbReference type="SUPFAM" id="SSF56204">
    <property type="entry name" value="Hect, E3 ligase catalytic domain"/>
    <property type="match status" value="1"/>
</dbReference>
<evidence type="ECO:0000313" key="8">
    <source>
        <dbReference type="EMBL" id="WPH00429.1"/>
    </source>
</evidence>
<evidence type="ECO:0000256" key="2">
    <source>
        <dbReference type="ARBA" id="ARBA00012485"/>
    </source>
</evidence>
<dbReference type="Gene3D" id="3.30.2160.10">
    <property type="entry name" value="Hect, E3 ligase catalytic domain"/>
    <property type="match status" value="1"/>
</dbReference>
<evidence type="ECO:0000256" key="6">
    <source>
        <dbReference type="SAM" id="MobiDB-lite"/>
    </source>
</evidence>
<dbReference type="GO" id="GO:0000209">
    <property type="term" value="P:protein polyubiquitination"/>
    <property type="evidence" value="ECO:0007669"/>
    <property type="project" value="InterPro"/>
</dbReference>
<feature type="domain" description="HECT" evidence="7">
    <location>
        <begin position="916"/>
        <end position="1285"/>
    </location>
</feature>
<dbReference type="SMART" id="SM00119">
    <property type="entry name" value="HECTc"/>
    <property type="match status" value="1"/>
</dbReference>
<dbReference type="Pfam" id="PF00632">
    <property type="entry name" value="HECT"/>
    <property type="match status" value="1"/>
</dbReference>
<feature type="region of interest" description="Disordered" evidence="6">
    <location>
        <begin position="303"/>
        <end position="384"/>
    </location>
</feature>
<dbReference type="Proteomes" id="UP001303373">
    <property type="component" value="Chromosome 4"/>
</dbReference>
<dbReference type="PROSITE" id="PS50237">
    <property type="entry name" value="HECT"/>
    <property type="match status" value="1"/>
</dbReference>
<feature type="active site" description="Glycyl thioester intermediate" evidence="5">
    <location>
        <position position="1253"/>
    </location>
</feature>
<dbReference type="InterPro" id="IPR035983">
    <property type="entry name" value="Hect_E3_ubiquitin_ligase"/>
</dbReference>
<sequence length="1285" mass="143307">MPPSWSTRLLSSGNSSKSAALDNTSTPSTPLSSRTKDKTLPRLPPEAGQSAFDPPPTLHPPARHAPSPSRSHTPGGGSRNHHNRSASHPLPRIFGRKKSTRDFRDADVPLDDDLVPVLDDSPAPKRVISGKKGVKLDDETNKVARKCMCCDSKVSVPKALDKFRCLVCLTINDLKPKEEQKDSDIENNKNSNKRPGGLFPDGSAVPVSLERTRAIIDRCLTSYLEARCRQSRERMPSPTRSAISSLPSSTQNGYLQPPPNDLQVLVDASLPQSTAQLVTDKQAIAEAVVQHVADMDDFSYTRIDTPPSDLNSNVPSSAGVPKEATRKPVPFPTPTRPDRTPPLPPGNTLRRTSSHHRTPSDGRIPPASPRRQLSSRVTNPEMDHRSRYDRVKTIFRPLEDYIVATFGDYACLSSSFSTLRQAPRGRTRSESNLPSPPAEFATSVAAPSIPFEGISELDAKTLLLGDLGENSSWWTGKMEKLKRDKSLRRKKIGEVPKRAVSSRSPNVNWSEVQQWYHIIHTAGEDWQTKARQLNLNDPSHPTLNLEGLVNQEEINEDLQEAREHAVRTLLKVTENILKRPTRPLKDPENLRFLLILLANPSLYPSNNKPHSANSGMSRNVSQSSSRKQKLPPSSPSQASPGKAAKKEASQHNGILKRIFGLLAHSSDSCHRYTVCWLARFDEIQFTHIVDLVASFVTYRISRSSMHRSRDRHAIDDNGLIPDLSGSAMNTSAQLRAAMGLGGSVKKLKDDQEQDTDWANDWQIKAGAKVMSLLFAANNIWQGRRQDANSSQPDKGSLHGLNMTPAAKAKRSGQLLHTSSFYNTLLDYQNMIADFKVWETKRDKFAFCQYPLFLSMGTKIKILEYDARRQMENKAREAYFDQVIRQKAIDGHFHLRVRRECMVDDSLRQISEAVGTGQEELKKGLRVHFTGEEGVDAGGPRKEWFLMLVREIFDPDHGMFVYDDESRLCYFNPNSFETSDQYYLVGALLGLAIYNSTILDIAFPPFAFRKLLAAVPPSTGINSSNYSLLPGAKGQMTYTIADLTEFRPALAAGLQQLLDFEGDVETTYCWEFVAPVERYGAVINVPLIPNGEAIPVTNANRHEFVDAYIRYLLDTSISRQFEPFKRGFFTVCAGNALSLFRAEEIELLVRGSDEALDVSSLRAVAVYENWKSSRPPHTAIAKPDETVSVIIWFWDIFAKATSDRQHKLLTFITGTDRIPAVGATSLILRIVAGGDGTGVASNEERERFPIARTCFNMLILWPYESHQALERKLWMAVDESEGFGLK</sequence>
<dbReference type="GO" id="GO:0061630">
    <property type="term" value="F:ubiquitin protein ligase activity"/>
    <property type="evidence" value="ECO:0007669"/>
    <property type="project" value="UniProtKB-EC"/>
</dbReference>
<evidence type="ECO:0000259" key="7">
    <source>
        <dbReference type="PROSITE" id="PS50237"/>
    </source>
</evidence>
<evidence type="ECO:0000256" key="3">
    <source>
        <dbReference type="ARBA" id="ARBA00022679"/>
    </source>
</evidence>
<feature type="compositionally biased region" description="Polar residues" evidence="6">
    <location>
        <begin position="238"/>
        <end position="254"/>
    </location>
</feature>
<evidence type="ECO:0000256" key="1">
    <source>
        <dbReference type="ARBA" id="ARBA00000885"/>
    </source>
</evidence>
<dbReference type="PANTHER" id="PTHR45700">
    <property type="entry name" value="UBIQUITIN-PROTEIN LIGASE E3C"/>
    <property type="match status" value="1"/>
</dbReference>
<protein>
    <recommendedName>
        <fullName evidence="2">HECT-type E3 ubiquitin transferase</fullName>
        <ecNumber evidence="2">2.3.2.26</ecNumber>
    </recommendedName>
</protein>
<comment type="catalytic activity">
    <reaction evidence="1">
        <text>S-ubiquitinyl-[E2 ubiquitin-conjugating enzyme]-L-cysteine + [acceptor protein]-L-lysine = [E2 ubiquitin-conjugating enzyme]-L-cysteine + N(6)-ubiquitinyl-[acceptor protein]-L-lysine.</text>
        <dbReference type="EC" id="2.3.2.26"/>
    </reaction>
</comment>
<feature type="region of interest" description="Disordered" evidence="6">
    <location>
        <begin position="605"/>
        <end position="649"/>
    </location>
</feature>
<dbReference type="EMBL" id="CP138583">
    <property type="protein sequence ID" value="WPH00429.1"/>
    <property type="molecule type" value="Genomic_DNA"/>
</dbReference>
<dbReference type="EC" id="2.3.2.26" evidence="2"/>
<feature type="compositionally biased region" description="Low complexity" evidence="6">
    <location>
        <begin position="24"/>
        <end position="33"/>
    </location>
</feature>
<feature type="region of interest" description="Disordered" evidence="6">
    <location>
        <begin position="178"/>
        <end position="204"/>
    </location>
</feature>
<gene>
    <name evidence="8" type="ORF">R9X50_00325800</name>
</gene>
<keyword evidence="9" id="KW-1185">Reference proteome</keyword>
<evidence type="ECO:0000256" key="5">
    <source>
        <dbReference type="PROSITE-ProRule" id="PRU00104"/>
    </source>
</evidence>
<dbReference type="Gene3D" id="3.30.2410.10">
    <property type="entry name" value="Hect, E3 ligase catalytic domain"/>
    <property type="match status" value="1"/>
</dbReference>
<dbReference type="InterPro" id="IPR000569">
    <property type="entry name" value="HECT_dom"/>
</dbReference>
<proteinExistence type="predicted"/>
<feature type="compositionally biased region" description="Polar residues" evidence="6">
    <location>
        <begin position="1"/>
        <end position="23"/>
    </location>
</feature>
<feature type="compositionally biased region" description="Polar residues" evidence="6">
    <location>
        <begin position="605"/>
        <end position="625"/>
    </location>
</feature>
<name>A0AAQ3M326_9PEZI</name>
<dbReference type="PANTHER" id="PTHR45700:SF8">
    <property type="entry name" value="HECT-TYPE E3 UBIQUITIN TRANSFERASE"/>
    <property type="match status" value="1"/>
</dbReference>
<dbReference type="FunFam" id="3.30.2160.10:FF:000004">
    <property type="entry name" value="probable E3 ubiquitin-protein ligase HERC4 isoform X1"/>
    <property type="match status" value="1"/>
</dbReference>
<dbReference type="Gene3D" id="3.90.1750.10">
    <property type="entry name" value="Hect, E3 ligase catalytic domains"/>
    <property type="match status" value="1"/>
</dbReference>
<feature type="compositionally biased region" description="Basic and acidic residues" evidence="6">
    <location>
        <begin position="178"/>
        <end position="187"/>
    </location>
</feature>
<feature type="compositionally biased region" description="Pro residues" evidence="6">
    <location>
        <begin position="329"/>
        <end position="345"/>
    </location>
</feature>
<keyword evidence="3" id="KW-0808">Transferase</keyword>
<dbReference type="CDD" id="cd00078">
    <property type="entry name" value="HECTc"/>
    <property type="match status" value="1"/>
</dbReference>
<accession>A0AAQ3M326</accession>
<feature type="region of interest" description="Disordered" evidence="6">
    <location>
        <begin position="230"/>
        <end position="258"/>
    </location>
</feature>
<keyword evidence="4 5" id="KW-0833">Ubl conjugation pathway</keyword>
<feature type="region of interest" description="Disordered" evidence="6">
    <location>
        <begin position="1"/>
        <end position="100"/>
    </location>
</feature>
<reference evidence="8 9" key="1">
    <citation type="submission" date="2023-11" db="EMBL/GenBank/DDBJ databases">
        <title>An acidophilic fungus is an integral part of prey digestion in a carnivorous sundew plant.</title>
        <authorList>
            <person name="Tsai I.J."/>
        </authorList>
    </citation>
    <scope>NUCLEOTIDE SEQUENCE [LARGE SCALE GENOMIC DNA]</scope>
    <source>
        <strain evidence="8">169a</strain>
    </source>
</reference>
<organism evidence="8 9">
    <name type="scientific">Acrodontium crateriforme</name>
    <dbReference type="NCBI Taxonomy" id="150365"/>
    <lineage>
        <taxon>Eukaryota</taxon>
        <taxon>Fungi</taxon>
        <taxon>Dikarya</taxon>
        <taxon>Ascomycota</taxon>
        <taxon>Pezizomycotina</taxon>
        <taxon>Dothideomycetes</taxon>
        <taxon>Dothideomycetidae</taxon>
        <taxon>Mycosphaerellales</taxon>
        <taxon>Teratosphaeriaceae</taxon>
        <taxon>Acrodontium</taxon>
    </lineage>
</organism>
<evidence type="ECO:0000313" key="9">
    <source>
        <dbReference type="Proteomes" id="UP001303373"/>
    </source>
</evidence>